<dbReference type="Proteomes" id="UP001239111">
    <property type="component" value="Chromosome 1"/>
</dbReference>
<sequence length="274" mass="31053">MFSFAGKIIALSTDQQESDQYLPHIPERRGWLSNKLGLLSWLIAATALVLLAFCSFCVLYGLYQLETAMHSKDTTITNLENPEFIQEIQTTTSINVPSEQITEWNRLLLKRLYEIRPDHRGAVDNNERDDVDEVLRIMAIVLRHANEDFAINNIGDKQSYLVANLTELEARVVKQELVKLSLRGGGMEDVVLRKLPVTKRMRREIDGAGDAKEGKCHFRFSYDPAKGHIGKIKVTPVPRGQGMIRVSNTLNDGKSVRQCFFDIVYESIDDKASN</sequence>
<keyword evidence="2" id="KW-1185">Reference proteome</keyword>
<protein>
    <submittedName>
        <fullName evidence="1">Uncharacterized protein</fullName>
    </submittedName>
</protein>
<evidence type="ECO:0000313" key="1">
    <source>
        <dbReference type="EMBL" id="KAJ8684059.1"/>
    </source>
</evidence>
<proteinExistence type="predicted"/>
<evidence type="ECO:0000313" key="2">
    <source>
        <dbReference type="Proteomes" id="UP001239111"/>
    </source>
</evidence>
<accession>A0ACC2PL97</accession>
<gene>
    <name evidence="1" type="ORF">QAD02_019851</name>
</gene>
<comment type="caution">
    <text evidence="1">The sequence shown here is derived from an EMBL/GenBank/DDBJ whole genome shotgun (WGS) entry which is preliminary data.</text>
</comment>
<reference evidence="1" key="1">
    <citation type="submission" date="2023-04" db="EMBL/GenBank/DDBJ databases">
        <title>A chromosome-level genome assembly of the parasitoid wasp Eretmocerus hayati.</title>
        <authorList>
            <person name="Zhong Y."/>
            <person name="Liu S."/>
            <person name="Liu Y."/>
        </authorList>
    </citation>
    <scope>NUCLEOTIDE SEQUENCE</scope>
    <source>
        <strain evidence="1">ZJU_SS_LIU_2023</strain>
    </source>
</reference>
<dbReference type="EMBL" id="CM056741">
    <property type="protein sequence ID" value="KAJ8684059.1"/>
    <property type="molecule type" value="Genomic_DNA"/>
</dbReference>
<name>A0ACC2PL97_9HYME</name>
<organism evidence="1 2">
    <name type="scientific">Eretmocerus hayati</name>
    <dbReference type="NCBI Taxonomy" id="131215"/>
    <lineage>
        <taxon>Eukaryota</taxon>
        <taxon>Metazoa</taxon>
        <taxon>Ecdysozoa</taxon>
        <taxon>Arthropoda</taxon>
        <taxon>Hexapoda</taxon>
        <taxon>Insecta</taxon>
        <taxon>Pterygota</taxon>
        <taxon>Neoptera</taxon>
        <taxon>Endopterygota</taxon>
        <taxon>Hymenoptera</taxon>
        <taxon>Apocrita</taxon>
        <taxon>Proctotrupomorpha</taxon>
        <taxon>Chalcidoidea</taxon>
        <taxon>Aphelinidae</taxon>
        <taxon>Aphelininae</taxon>
        <taxon>Eretmocerus</taxon>
    </lineage>
</organism>